<dbReference type="EMBL" id="CP016808">
    <property type="protein sequence ID" value="ANY66191.1"/>
    <property type="molecule type" value="Genomic_DNA"/>
</dbReference>
<dbReference type="SMART" id="SM00849">
    <property type="entry name" value="Lactamase_B"/>
    <property type="match status" value="1"/>
</dbReference>
<comment type="catalytic activity">
    <reaction evidence="1">
        <text>3',5'-cyclic CMP + H2O = CMP + H(+)</text>
        <dbReference type="Rhea" id="RHEA:72675"/>
        <dbReference type="ChEBI" id="CHEBI:15377"/>
        <dbReference type="ChEBI" id="CHEBI:15378"/>
        <dbReference type="ChEBI" id="CHEBI:58003"/>
        <dbReference type="ChEBI" id="CHEBI:60377"/>
    </reaction>
    <physiologicalReaction direction="left-to-right" evidence="1">
        <dbReference type="Rhea" id="RHEA:72676"/>
    </physiologicalReaction>
</comment>
<dbReference type="PANTHER" id="PTHR42951">
    <property type="entry name" value="METALLO-BETA-LACTAMASE DOMAIN-CONTAINING"/>
    <property type="match status" value="1"/>
</dbReference>
<name>A0A1B2DEQ1_9BACL</name>
<evidence type="ECO:0000256" key="3">
    <source>
        <dbReference type="ARBA" id="ARBA00048505"/>
    </source>
</evidence>
<comment type="function">
    <text evidence="2">Counteracts the endogenous Pycsar antiviral defense system. Phosphodiesterase that enables metal-dependent hydrolysis of host cyclic nucleotide Pycsar defense signals such as cCMP and cUMP.</text>
</comment>
<dbReference type="SUPFAM" id="SSF56281">
    <property type="entry name" value="Metallo-hydrolase/oxidoreductase"/>
    <property type="match status" value="1"/>
</dbReference>
<sequence>MRIAEGIEMLELTLSLGDNHRVFHPTAILGPDFWVLVDTGLPGSAEAIQRMVVEEGFPDVPPSAIILTHQDLDHIGGLPGFLSSSRKLPVVYAHLGDQAAIDGKEQLLKVPPERMAQLLETMPETQRTAFEHTFIHPTRPNVNLTIADGDTLDFGGGLTVIHTPGHTPGHIALYHQPSKTLLAGDAMVVINGQLSGPVPAATPNMAEAIRSLSKLKAFDIEQVICYHGGLFQGDANKRIAELADQL</sequence>
<dbReference type="InterPro" id="IPR050855">
    <property type="entry name" value="NDM-1-like"/>
</dbReference>
<dbReference type="AlphaFoldDB" id="A0A1B2DEQ1"/>
<evidence type="ECO:0000313" key="5">
    <source>
        <dbReference type="EMBL" id="ANY66191.1"/>
    </source>
</evidence>
<feature type="domain" description="Metallo-beta-lactamase" evidence="4">
    <location>
        <begin position="23"/>
        <end position="227"/>
    </location>
</feature>
<evidence type="ECO:0000256" key="2">
    <source>
        <dbReference type="ARBA" id="ARBA00034301"/>
    </source>
</evidence>
<dbReference type="CDD" id="cd07721">
    <property type="entry name" value="yflN-like_MBL-fold"/>
    <property type="match status" value="1"/>
</dbReference>
<gene>
    <name evidence="5" type="ORF">BBD42_06735</name>
</gene>
<dbReference type="Gene3D" id="3.60.15.10">
    <property type="entry name" value="Ribonuclease Z/Hydroxyacylglutathione hydrolase-like"/>
    <property type="match status" value="1"/>
</dbReference>
<dbReference type="InterPro" id="IPR036866">
    <property type="entry name" value="RibonucZ/Hydroxyglut_hydro"/>
</dbReference>
<organism evidence="5">
    <name type="scientific">Paenibacillus sp. BIHB 4019</name>
    <dbReference type="NCBI Taxonomy" id="1870819"/>
    <lineage>
        <taxon>Bacteria</taxon>
        <taxon>Bacillati</taxon>
        <taxon>Bacillota</taxon>
        <taxon>Bacilli</taxon>
        <taxon>Bacillales</taxon>
        <taxon>Paenibacillaceae</taxon>
        <taxon>Paenibacillus</taxon>
    </lineage>
</organism>
<proteinExistence type="predicted"/>
<protein>
    <submittedName>
        <fullName evidence="5">Hydrolase</fullName>
    </submittedName>
</protein>
<reference evidence="5" key="1">
    <citation type="submission" date="2016-08" db="EMBL/GenBank/DDBJ databases">
        <title>Complete Genome Seqeunce of Paenibacillus sp. BIHB 4019 from tea rhizoplane.</title>
        <authorList>
            <person name="Thakur R."/>
            <person name="Swarnkar M.K."/>
            <person name="Gulati A."/>
        </authorList>
    </citation>
    <scope>NUCLEOTIDE SEQUENCE [LARGE SCALE GENOMIC DNA]</scope>
    <source>
        <strain evidence="5">BIHB4019</strain>
    </source>
</reference>
<accession>A0A1B2DEQ1</accession>
<dbReference type="PANTHER" id="PTHR42951:SF15">
    <property type="entry name" value="METALLO-BETA-LACTAMASE SUPERFAMILY PROTEIN"/>
    <property type="match status" value="1"/>
</dbReference>
<evidence type="ECO:0000256" key="1">
    <source>
        <dbReference type="ARBA" id="ARBA00034221"/>
    </source>
</evidence>
<comment type="catalytic activity">
    <reaction evidence="3">
        <text>3',5'-cyclic UMP + H2O = UMP + H(+)</text>
        <dbReference type="Rhea" id="RHEA:70575"/>
        <dbReference type="ChEBI" id="CHEBI:15377"/>
        <dbReference type="ChEBI" id="CHEBI:15378"/>
        <dbReference type="ChEBI" id="CHEBI:57865"/>
        <dbReference type="ChEBI" id="CHEBI:184387"/>
    </reaction>
    <physiologicalReaction direction="left-to-right" evidence="3">
        <dbReference type="Rhea" id="RHEA:70576"/>
    </physiologicalReaction>
</comment>
<dbReference type="Pfam" id="PF00753">
    <property type="entry name" value="Lactamase_B"/>
    <property type="match status" value="1"/>
</dbReference>
<keyword evidence="5" id="KW-0378">Hydrolase</keyword>
<dbReference type="InterPro" id="IPR001279">
    <property type="entry name" value="Metallo-B-lactamas"/>
</dbReference>
<evidence type="ECO:0000259" key="4">
    <source>
        <dbReference type="SMART" id="SM00849"/>
    </source>
</evidence>
<dbReference type="GO" id="GO:0016787">
    <property type="term" value="F:hydrolase activity"/>
    <property type="evidence" value="ECO:0007669"/>
    <property type="project" value="UniProtKB-KW"/>
</dbReference>